<proteinExistence type="predicted"/>
<feature type="domain" description="ChsH2 C-terminal OB-fold" evidence="1">
    <location>
        <begin position="384"/>
        <end position="443"/>
    </location>
</feature>
<sequence>MRGILGWGAYLPYRRLDRSTIRAVAGTGGGTGHRTVASYDEDTTTMGVAAARDALRGTAARPRAVWFATTVPAYLDKTNATVAHAALRLDRTAAAYDAVGSVHSAMGALRAGLDADGPCLVIASDVRTGLPGGADEAAGGDGAAALLAGSDRDGPVLAERLAWASLTEEFLDRWRIPGAAASRTWEERFGETRYTALGLEAFKLALGDAGLEAGDVATLIVAGPHARAARAVAAGSGVPAVRIADRLDGRAGDTGAAHPGLLLVAELERAAAEGAEAGRIVVLLTLSDGADAVVLRTTGALAAHRPYRPLAEQLEAGAPVAYGTYLAWRGLLPVEPPRRPGPARPSAPAAARNRDWKFGLVGSRGEDGTVRLPPSPLDAARHPMAGETGTVAALTVDRLAHSPSPPVVFAVVDFDGGGRLPVELTDVDESGIAVGDRIEMTFRRLFTADGVHNYFWKGRPARGAGQAAPDGEGTG</sequence>
<reference evidence="2" key="1">
    <citation type="submission" date="2020-11" db="EMBL/GenBank/DDBJ databases">
        <title>Sequencing the genomes of 1000 actinobacteria strains.</title>
        <authorList>
            <person name="Klenk H.-P."/>
        </authorList>
    </citation>
    <scope>NUCLEOTIDE SEQUENCE</scope>
    <source>
        <strain evidence="2">DSM 43175</strain>
    </source>
</reference>
<name>A0A931GJE8_9ACTN</name>
<dbReference type="AlphaFoldDB" id="A0A931GJE8"/>
<gene>
    <name evidence="2" type="ORF">IW256_003215</name>
</gene>
<evidence type="ECO:0000259" key="1">
    <source>
        <dbReference type="Pfam" id="PF01796"/>
    </source>
</evidence>
<dbReference type="Pfam" id="PF01796">
    <property type="entry name" value="OB_ChsH2_C"/>
    <property type="match status" value="1"/>
</dbReference>
<dbReference type="RefSeq" id="WP_231403807.1">
    <property type="nucleotide sequence ID" value="NZ_BAABES010000022.1"/>
</dbReference>
<dbReference type="SUPFAM" id="SSF53901">
    <property type="entry name" value="Thiolase-like"/>
    <property type="match status" value="1"/>
</dbReference>
<evidence type="ECO:0000313" key="3">
    <source>
        <dbReference type="Proteomes" id="UP000614047"/>
    </source>
</evidence>
<dbReference type="SUPFAM" id="SSF50249">
    <property type="entry name" value="Nucleic acid-binding proteins"/>
    <property type="match status" value="1"/>
</dbReference>
<accession>A0A931GJE8</accession>
<dbReference type="InterPro" id="IPR002878">
    <property type="entry name" value="ChsH2_C"/>
</dbReference>
<dbReference type="Proteomes" id="UP000614047">
    <property type="component" value="Unassembled WGS sequence"/>
</dbReference>
<evidence type="ECO:0000313" key="2">
    <source>
        <dbReference type="EMBL" id="MBG6089102.1"/>
    </source>
</evidence>
<dbReference type="InterPro" id="IPR016039">
    <property type="entry name" value="Thiolase-like"/>
</dbReference>
<keyword evidence="3" id="KW-1185">Reference proteome</keyword>
<protein>
    <submittedName>
        <fullName evidence="2">3-hydroxy-3-methylglutaryl CoA synthase/uncharacterized OB-fold protein</fullName>
    </submittedName>
</protein>
<dbReference type="GO" id="GO:0016746">
    <property type="term" value="F:acyltransferase activity"/>
    <property type="evidence" value="ECO:0007669"/>
    <property type="project" value="InterPro"/>
</dbReference>
<dbReference type="InterPro" id="IPR012340">
    <property type="entry name" value="NA-bd_OB-fold"/>
</dbReference>
<dbReference type="Gene3D" id="3.40.47.10">
    <property type="match status" value="1"/>
</dbReference>
<comment type="caution">
    <text evidence="2">The sequence shown here is derived from an EMBL/GenBank/DDBJ whole genome shotgun (WGS) entry which is preliminary data.</text>
</comment>
<dbReference type="EMBL" id="JADOUA010000001">
    <property type="protein sequence ID" value="MBG6089102.1"/>
    <property type="molecule type" value="Genomic_DNA"/>
</dbReference>
<organism evidence="2 3">
    <name type="scientific">Actinomadura viridis</name>
    <dbReference type="NCBI Taxonomy" id="58110"/>
    <lineage>
        <taxon>Bacteria</taxon>
        <taxon>Bacillati</taxon>
        <taxon>Actinomycetota</taxon>
        <taxon>Actinomycetes</taxon>
        <taxon>Streptosporangiales</taxon>
        <taxon>Thermomonosporaceae</taxon>
        <taxon>Actinomadura</taxon>
    </lineage>
</organism>